<dbReference type="EMBL" id="JOKM01000123">
    <property type="protein sequence ID" value="KGB20623.1"/>
    <property type="molecule type" value="Genomic_DNA"/>
</dbReference>
<dbReference type="PATRIC" id="fig|104102.7.peg.3575"/>
<evidence type="ECO:0000313" key="2">
    <source>
        <dbReference type="Proteomes" id="UP000029448"/>
    </source>
</evidence>
<comment type="caution">
    <text evidence="1">The sequence shown here is derived from an EMBL/GenBank/DDBJ whole genome shotgun (WGS) entry which is preliminary data.</text>
</comment>
<organism evidence="1 2">
    <name type="scientific">Acetobacter tropicalis</name>
    <dbReference type="NCBI Taxonomy" id="104102"/>
    <lineage>
        <taxon>Bacteria</taxon>
        <taxon>Pseudomonadati</taxon>
        <taxon>Pseudomonadota</taxon>
        <taxon>Alphaproteobacteria</taxon>
        <taxon>Acetobacterales</taxon>
        <taxon>Acetobacteraceae</taxon>
        <taxon>Acetobacter</taxon>
    </lineage>
</organism>
<keyword evidence="2" id="KW-1185">Reference proteome</keyword>
<protein>
    <submittedName>
        <fullName evidence="1">Uncharacterized protein</fullName>
    </submittedName>
</protein>
<dbReference type="AlphaFoldDB" id="A0A095AV05"/>
<sequence length="39" mass="4138">MLRRASPAGRQIRSGHQACSLKTVAGEAANMNRPCGRQG</sequence>
<gene>
    <name evidence="1" type="ORF">AtDm6_3630</name>
</gene>
<proteinExistence type="predicted"/>
<reference evidence="1 2" key="1">
    <citation type="submission" date="2014-06" db="EMBL/GenBank/DDBJ databases">
        <title>Functional and comparative genomic analyses of the Drosophila gut microbiota identify candidate symbiosis factors.</title>
        <authorList>
            <person name="Newell P.D."/>
            <person name="Chaston J.M."/>
            <person name="Douglas A.E."/>
        </authorList>
    </citation>
    <scope>NUCLEOTIDE SEQUENCE [LARGE SCALE GENOMIC DNA]</scope>
    <source>
        <strain evidence="1 2">DmCS_006</strain>
    </source>
</reference>
<accession>A0A095AV05</accession>
<name>A0A095AV05_9PROT</name>
<evidence type="ECO:0000313" key="1">
    <source>
        <dbReference type="EMBL" id="KGB20623.1"/>
    </source>
</evidence>
<dbReference type="Proteomes" id="UP000029448">
    <property type="component" value="Unassembled WGS sequence"/>
</dbReference>